<evidence type="ECO:0000313" key="11">
    <source>
        <dbReference type="Proteomes" id="UP001145021"/>
    </source>
</evidence>
<keyword evidence="6 8" id="KW-0472">Membrane</keyword>
<comment type="caution">
    <text evidence="10">The sequence shown here is derived from an EMBL/GenBank/DDBJ whole genome shotgun (WGS) entry which is preliminary data.</text>
</comment>
<proteinExistence type="inferred from homology"/>
<keyword evidence="11" id="KW-1185">Reference proteome</keyword>
<dbReference type="SMART" id="SM00679">
    <property type="entry name" value="CTNS"/>
    <property type="match status" value="2"/>
</dbReference>
<sequence length="253" mass="27450">MTDSWLPSFLRSPLAALIGEDCTVTLVDNLDLLEPHCLRHALSKGLGLGIVLGGCVVKLPQLFKILKSKSVAGISLSSYILEVLANAITIAYNFRNGYAFTTYGEAVFIGIQNIAITMLMLLFTGRAALGVVTAASLVFFTYSLFDVSLVGGSLLSTLYGLTIPLVISSRIPQIYTIHVNKYTGQLSAFAVFNYFFGTAARLFTTLVEVDDSLVLLGNVLATIANGILAAQMLYYWNAPAPKDKYRLDSKKKE</sequence>
<dbReference type="Gene3D" id="1.20.1280.290">
    <property type="match status" value="2"/>
</dbReference>
<evidence type="ECO:0000256" key="5">
    <source>
        <dbReference type="ARBA" id="ARBA00022989"/>
    </source>
</evidence>
<comment type="similarity">
    <text evidence="7 8">Belongs to the MPDU1 (TC 2.A.43.3) family.</text>
</comment>
<accession>A0A9W7XJD3</accession>
<dbReference type="PANTHER" id="PTHR12226:SF2">
    <property type="entry name" value="MANNOSE-P-DOLICHOL UTILIZATION DEFECT 1 PROTEIN"/>
    <property type="match status" value="1"/>
</dbReference>
<dbReference type="Proteomes" id="UP001145021">
    <property type="component" value="Unassembled WGS sequence"/>
</dbReference>
<feature type="transmembrane region" description="Helical" evidence="9">
    <location>
        <begin position="188"/>
        <end position="207"/>
    </location>
</feature>
<keyword evidence="3 8" id="KW-0812">Transmembrane</keyword>
<evidence type="ECO:0000256" key="2">
    <source>
        <dbReference type="ARBA" id="ARBA00022448"/>
    </source>
</evidence>
<organism evidence="10 11">
    <name type="scientific">Coemansia asiatica</name>
    <dbReference type="NCBI Taxonomy" id="1052880"/>
    <lineage>
        <taxon>Eukaryota</taxon>
        <taxon>Fungi</taxon>
        <taxon>Fungi incertae sedis</taxon>
        <taxon>Zoopagomycota</taxon>
        <taxon>Kickxellomycotina</taxon>
        <taxon>Kickxellomycetes</taxon>
        <taxon>Kickxellales</taxon>
        <taxon>Kickxellaceae</taxon>
        <taxon>Coemansia</taxon>
    </lineage>
</organism>
<evidence type="ECO:0000256" key="1">
    <source>
        <dbReference type="ARBA" id="ARBA00004141"/>
    </source>
</evidence>
<dbReference type="GO" id="GO:0016020">
    <property type="term" value="C:membrane"/>
    <property type="evidence" value="ECO:0007669"/>
    <property type="project" value="UniProtKB-SubCell"/>
</dbReference>
<comment type="subcellular location">
    <subcellularLocation>
        <location evidence="1 8">Membrane</location>
        <topology evidence="1 8">Multi-pass membrane protein</topology>
    </subcellularLocation>
</comment>
<feature type="transmembrane region" description="Helical" evidence="9">
    <location>
        <begin position="151"/>
        <end position="167"/>
    </location>
</feature>
<evidence type="ECO:0000256" key="7">
    <source>
        <dbReference type="ARBA" id="ARBA00038475"/>
    </source>
</evidence>
<keyword evidence="5 8" id="KW-1133">Transmembrane helix</keyword>
<evidence type="ECO:0000256" key="4">
    <source>
        <dbReference type="ARBA" id="ARBA00022737"/>
    </source>
</evidence>
<name>A0A9W7XJD3_9FUNG</name>
<dbReference type="Pfam" id="PF04193">
    <property type="entry name" value="PQ-loop"/>
    <property type="match status" value="2"/>
</dbReference>
<dbReference type="FunFam" id="1.20.1280.290:FF:000006">
    <property type="entry name" value="mannose-P-dolichol utilization defect 1 protein"/>
    <property type="match status" value="1"/>
</dbReference>
<evidence type="ECO:0000256" key="6">
    <source>
        <dbReference type="ARBA" id="ARBA00023136"/>
    </source>
</evidence>
<reference evidence="10" key="1">
    <citation type="submission" date="2022-07" db="EMBL/GenBank/DDBJ databases">
        <title>Phylogenomic reconstructions and comparative analyses of Kickxellomycotina fungi.</title>
        <authorList>
            <person name="Reynolds N.K."/>
            <person name="Stajich J.E."/>
            <person name="Barry K."/>
            <person name="Grigoriev I.V."/>
            <person name="Crous P."/>
            <person name="Smith M.E."/>
        </authorList>
    </citation>
    <scope>NUCLEOTIDE SEQUENCE</scope>
    <source>
        <strain evidence="10">NBRC 105413</strain>
    </source>
</reference>
<evidence type="ECO:0000256" key="3">
    <source>
        <dbReference type="ARBA" id="ARBA00022692"/>
    </source>
</evidence>
<dbReference type="InterPro" id="IPR006603">
    <property type="entry name" value="PQ-loop_rpt"/>
</dbReference>
<keyword evidence="4" id="KW-0677">Repeat</keyword>
<evidence type="ECO:0000256" key="8">
    <source>
        <dbReference type="PIRNR" id="PIRNR023381"/>
    </source>
</evidence>
<feature type="transmembrane region" description="Helical" evidence="9">
    <location>
        <begin position="71"/>
        <end position="94"/>
    </location>
</feature>
<dbReference type="PIRSF" id="PIRSF023381">
    <property type="entry name" value="MannP-dilichol_defect-1p"/>
    <property type="match status" value="1"/>
</dbReference>
<protein>
    <recommendedName>
        <fullName evidence="8">Mannose-P-dolichol utilization defect 1 protein homolog</fullName>
    </recommendedName>
</protein>
<evidence type="ECO:0000256" key="9">
    <source>
        <dbReference type="SAM" id="Phobius"/>
    </source>
</evidence>
<dbReference type="PANTHER" id="PTHR12226">
    <property type="entry name" value="MANNOSE-P-DOLICHOL UTILIZATION DEFECT 1 LEC35 -RELATED"/>
    <property type="match status" value="1"/>
</dbReference>
<dbReference type="InterPro" id="IPR016817">
    <property type="entry name" value="MannP-dilichol_defect-1"/>
</dbReference>
<feature type="transmembrane region" description="Helical" evidence="9">
    <location>
        <begin position="213"/>
        <end position="236"/>
    </location>
</feature>
<keyword evidence="2" id="KW-0813">Transport</keyword>
<dbReference type="AlphaFoldDB" id="A0A9W7XJD3"/>
<evidence type="ECO:0000313" key="10">
    <source>
        <dbReference type="EMBL" id="KAJ1643653.1"/>
    </source>
</evidence>
<gene>
    <name evidence="10" type="ORF">LPJ64_004583</name>
</gene>
<dbReference type="EMBL" id="JANBOH010000233">
    <property type="protein sequence ID" value="KAJ1643653.1"/>
    <property type="molecule type" value="Genomic_DNA"/>
</dbReference>